<keyword evidence="7" id="KW-0456">Lyase</keyword>
<dbReference type="CDD" id="cd04725">
    <property type="entry name" value="OMP_decarboxylase_like"/>
    <property type="match status" value="1"/>
</dbReference>
<keyword evidence="6" id="KW-0665">Pyrimidine biosynthesis</keyword>
<sequence>MSSFGQRLLDTFAKNGQLCVGIDPSSDQLHSWGLEVSVEGAKSFSFSMLDAAYGKVGIVKFQVGFFEQFGAQGFTALSDLLEEAQSRGFVVIADAKRGDIGSTMSGYARAWLSSEAAFVCDALTVSPYLGPDSLAETVNIALENNRGLFVLAATSNPEATPLQSSLSDGKSVARSVMDFADSCSSGSLGSIGAVVGATVDHAELGLDSSKSVNFPVLVPGFGAQGAALTNTRLLLSCYADTAICNVSRLVAGASSEGLASRVLKAKTELEVGLRS</sequence>
<dbReference type="NCBIfam" id="TIGR02127">
    <property type="entry name" value="pyrF_sub2"/>
    <property type="match status" value="1"/>
</dbReference>
<keyword evidence="5" id="KW-0210">Decarboxylase</keyword>
<dbReference type="Gene3D" id="3.20.20.70">
    <property type="entry name" value="Aldolase class I"/>
    <property type="match status" value="1"/>
</dbReference>
<evidence type="ECO:0000256" key="7">
    <source>
        <dbReference type="ARBA" id="ARBA00023239"/>
    </source>
</evidence>
<name>A0A094Q901_9ZZZZ</name>
<dbReference type="PROSITE" id="PS00156">
    <property type="entry name" value="OMPDECASE"/>
    <property type="match status" value="1"/>
</dbReference>
<dbReference type="GO" id="GO:0044205">
    <property type="term" value="P:'de novo' UMP biosynthetic process"/>
    <property type="evidence" value="ECO:0007669"/>
    <property type="project" value="UniProtKB-UniPathway"/>
</dbReference>
<organism evidence="11">
    <name type="scientific">freshwater metagenome</name>
    <dbReference type="NCBI Taxonomy" id="449393"/>
    <lineage>
        <taxon>unclassified sequences</taxon>
        <taxon>metagenomes</taxon>
        <taxon>ecological metagenomes</taxon>
    </lineage>
</organism>
<proteinExistence type="inferred from homology"/>
<accession>A0A094Q901</accession>
<evidence type="ECO:0000256" key="2">
    <source>
        <dbReference type="ARBA" id="ARBA00008847"/>
    </source>
</evidence>
<dbReference type="InterPro" id="IPR011995">
    <property type="entry name" value="OMPdecase_type-2"/>
</dbReference>
<dbReference type="InterPro" id="IPR013785">
    <property type="entry name" value="Aldolase_TIM"/>
</dbReference>
<evidence type="ECO:0000313" key="11">
    <source>
        <dbReference type="EMBL" id="KGA18594.1"/>
    </source>
</evidence>
<dbReference type="Pfam" id="PF00215">
    <property type="entry name" value="OMPdecase"/>
    <property type="match status" value="1"/>
</dbReference>
<comment type="catalytic activity">
    <reaction evidence="9">
        <text>orotidine 5'-phosphate + H(+) = UMP + CO2</text>
        <dbReference type="Rhea" id="RHEA:11596"/>
        <dbReference type="ChEBI" id="CHEBI:15378"/>
        <dbReference type="ChEBI" id="CHEBI:16526"/>
        <dbReference type="ChEBI" id="CHEBI:57538"/>
        <dbReference type="ChEBI" id="CHEBI:57865"/>
        <dbReference type="EC" id="4.1.1.23"/>
    </reaction>
</comment>
<evidence type="ECO:0000259" key="10">
    <source>
        <dbReference type="SMART" id="SM00934"/>
    </source>
</evidence>
<dbReference type="InterPro" id="IPR011060">
    <property type="entry name" value="RibuloseP-bd_barrel"/>
</dbReference>
<evidence type="ECO:0000256" key="9">
    <source>
        <dbReference type="ARBA" id="ARBA00049157"/>
    </source>
</evidence>
<dbReference type="InterPro" id="IPR018089">
    <property type="entry name" value="OMPdecase_AS"/>
</dbReference>
<protein>
    <recommendedName>
        <fullName evidence="4">Orotidine 5'-phosphate decarboxylase</fullName>
        <ecNumber evidence="3">4.1.1.23</ecNumber>
    </recommendedName>
    <alternativeName>
        <fullName evidence="8">OMP decarboxylase</fullName>
    </alternativeName>
</protein>
<evidence type="ECO:0000256" key="6">
    <source>
        <dbReference type="ARBA" id="ARBA00022975"/>
    </source>
</evidence>
<dbReference type="SUPFAM" id="SSF51366">
    <property type="entry name" value="Ribulose-phoshate binding barrel"/>
    <property type="match status" value="1"/>
</dbReference>
<comment type="similarity">
    <text evidence="2">Belongs to the OMP decarboxylase family. Type 2 subfamily.</text>
</comment>
<evidence type="ECO:0000256" key="1">
    <source>
        <dbReference type="ARBA" id="ARBA00004861"/>
    </source>
</evidence>
<dbReference type="PANTHER" id="PTHR43375">
    <property type="entry name" value="OROTIDINE 5'-PHOSPHATE DECARBOXYLASE"/>
    <property type="match status" value="1"/>
</dbReference>
<comment type="caution">
    <text evidence="11">The sequence shown here is derived from an EMBL/GenBank/DDBJ whole genome shotgun (WGS) entry which is preliminary data.</text>
</comment>
<dbReference type="InterPro" id="IPR001754">
    <property type="entry name" value="OMPdeCOase_dom"/>
</dbReference>
<dbReference type="AlphaFoldDB" id="A0A094Q901"/>
<dbReference type="EC" id="4.1.1.23" evidence="3"/>
<feature type="domain" description="Orotidine 5'-phosphate decarboxylase" evidence="10">
    <location>
        <begin position="17"/>
        <end position="262"/>
    </location>
</feature>
<comment type="pathway">
    <text evidence="1">Pyrimidine metabolism; UMP biosynthesis via de novo pathway; UMP from orotate: step 2/2.</text>
</comment>
<evidence type="ECO:0000256" key="3">
    <source>
        <dbReference type="ARBA" id="ARBA00012321"/>
    </source>
</evidence>
<evidence type="ECO:0000256" key="8">
    <source>
        <dbReference type="ARBA" id="ARBA00033428"/>
    </source>
</evidence>
<reference evidence="11" key="1">
    <citation type="submission" date="2014-06" db="EMBL/GenBank/DDBJ databases">
        <title>Key roles for freshwater Actinobacteria revealed by deep metagenomic sequencing.</title>
        <authorList>
            <person name="Ghai R."/>
            <person name="Mizuno C.M."/>
            <person name="Picazo A."/>
            <person name="Camacho A."/>
            <person name="Rodriguez-Valera F."/>
        </authorList>
    </citation>
    <scope>NUCLEOTIDE SEQUENCE</scope>
</reference>
<evidence type="ECO:0000256" key="4">
    <source>
        <dbReference type="ARBA" id="ARBA00021923"/>
    </source>
</evidence>
<dbReference type="EMBL" id="JNSL01000041">
    <property type="protein sequence ID" value="KGA18594.1"/>
    <property type="molecule type" value="Genomic_DNA"/>
</dbReference>
<dbReference type="PANTHER" id="PTHR43375:SF1">
    <property type="entry name" value="OROTIDINE 5'-PHOSPHATE DECARBOXYLASE"/>
    <property type="match status" value="1"/>
</dbReference>
<gene>
    <name evidence="11" type="ORF">GM51_8140</name>
</gene>
<dbReference type="SMART" id="SM00934">
    <property type="entry name" value="OMPdecase"/>
    <property type="match status" value="1"/>
</dbReference>
<evidence type="ECO:0000256" key="5">
    <source>
        <dbReference type="ARBA" id="ARBA00022793"/>
    </source>
</evidence>
<dbReference type="UniPathway" id="UPA00070">
    <property type="reaction ID" value="UER00120"/>
</dbReference>
<dbReference type="GO" id="GO:0004590">
    <property type="term" value="F:orotidine-5'-phosphate decarboxylase activity"/>
    <property type="evidence" value="ECO:0007669"/>
    <property type="project" value="UniProtKB-EC"/>
</dbReference>
<dbReference type="GO" id="GO:0006207">
    <property type="term" value="P:'de novo' pyrimidine nucleobase biosynthetic process"/>
    <property type="evidence" value="ECO:0007669"/>
    <property type="project" value="InterPro"/>
</dbReference>